<dbReference type="Gene3D" id="3.30.1330.230">
    <property type="match status" value="1"/>
</dbReference>
<gene>
    <name evidence="2" type="ORF">JBKA6_0470</name>
</gene>
<dbReference type="PANTHER" id="PTHR37809:SF1">
    <property type="entry name" value="RIBOSOMAL PROTEIN S12 METHYLTHIOTRANSFERASE ACCESSORY FACTOR YCAO"/>
    <property type="match status" value="1"/>
</dbReference>
<dbReference type="PROSITE" id="PS51664">
    <property type="entry name" value="YCAO"/>
    <property type="match status" value="1"/>
</dbReference>
<dbReference type="PANTHER" id="PTHR37809">
    <property type="entry name" value="RIBOSOMAL PROTEIN S12 METHYLTHIOTRANSFERASE ACCESSORY FACTOR YCAO"/>
    <property type="match status" value="1"/>
</dbReference>
<proteinExistence type="predicted"/>
<dbReference type="Proteomes" id="UP000243197">
    <property type="component" value="Chromosome"/>
</dbReference>
<dbReference type="Gene3D" id="3.30.160.660">
    <property type="match status" value="1"/>
</dbReference>
<feature type="domain" description="YcaO" evidence="1">
    <location>
        <begin position="65"/>
        <end position="435"/>
    </location>
</feature>
<dbReference type="InterPro" id="IPR003776">
    <property type="entry name" value="YcaO-like_dom"/>
</dbReference>
<dbReference type="NCBIfam" id="TIGR03604">
    <property type="entry name" value="TOMM_cyclo_SagD"/>
    <property type="match status" value="1"/>
</dbReference>
<reference evidence="2 3" key="1">
    <citation type="submission" date="2014-03" db="EMBL/GenBank/DDBJ databases">
        <title>complete genome sequence of Flavobacteriaceae bacterium JBKA-6.</title>
        <authorList>
            <person name="Takano T."/>
            <person name="Nakamura Y."/>
            <person name="Takuma S."/>
            <person name="Yasuike M."/>
            <person name="Matsuyama T."/>
            <person name="Sakai T."/>
            <person name="Fujiwara A."/>
            <person name="Kimoto K."/>
            <person name="Fukuda Y."/>
            <person name="Kondo H."/>
            <person name="Hirono I."/>
            <person name="Nakayasu C."/>
        </authorList>
    </citation>
    <scope>NUCLEOTIDE SEQUENCE [LARGE SCALE GENOMIC DNA]</scope>
    <source>
        <strain evidence="2 3">JBKA-6</strain>
    </source>
</reference>
<dbReference type="Pfam" id="PF02624">
    <property type="entry name" value="YcaO"/>
    <property type="match status" value="1"/>
</dbReference>
<keyword evidence="3" id="KW-1185">Reference proteome</keyword>
<dbReference type="AlphaFoldDB" id="A0A1J1E9A2"/>
<sequence>MRLVTLEDTIKRSFSLISEEIGIIKNIYRSANIFGDPKVISYSSTNCDVEKLTDNNSFFCGNSGGAGIKWEDAFLACIGETVERYCSCFYDKKSMIKSTYLDINDNAIHPSNFSLFHQKQYNTPKFPFIPFTETTEVFFDRAYDLTTENVILCPATFLYMPFLEDSVRISENISTGFASHTDYHKAILSASYEIVERDSFSIWWMNLLDLPKIKIEGEVRKLIEEIIPDHLTIHLFDMTTDVKIPSVFGILEGINDKENFIAFSAATRYTFYDAIKKTIIECCQSVPYTRFLIDRYNNYDFNDFNSVKSFEAHSVFYNKRKDLRYIIKPFLEKTPNKTVNLLKKDDDFSDKIKLSHLVSIFKQKKYPYIVKEITTNDIKNYGFVVVRVIIPNMTHLNGTYGQYYLGGDRLYESPKKMGYDTKKIEELNTFPHPFP</sequence>
<dbReference type="EMBL" id="AP014564">
    <property type="protein sequence ID" value="BAV94483.1"/>
    <property type="molecule type" value="Genomic_DNA"/>
</dbReference>
<dbReference type="InterPro" id="IPR027624">
    <property type="entry name" value="TOMM_cyclo_SagD"/>
</dbReference>
<name>A0A1J1E9A2_9FLAO</name>
<evidence type="ECO:0000259" key="1">
    <source>
        <dbReference type="PROSITE" id="PS51664"/>
    </source>
</evidence>
<protein>
    <recommendedName>
        <fullName evidence="1">YcaO domain-containing protein</fullName>
    </recommendedName>
</protein>
<dbReference type="KEGG" id="ise:JBKA6_0470"/>
<evidence type="ECO:0000313" key="2">
    <source>
        <dbReference type="EMBL" id="BAV94483.1"/>
    </source>
</evidence>
<accession>A0A1J1E9A2</accession>
<organism evidence="2 3">
    <name type="scientific">Ichthyobacterium seriolicida</name>
    <dbReference type="NCBI Taxonomy" id="242600"/>
    <lineage>
        <taxon>Bacteria</taxon>
        <taxon>Pseudomonadati</taxon>
        <taxon>Bacteroidota</taxon>
        <taxon>Flavobacteriia</taxon>
        <taxon>Flavobacteriales</taxon>
        <taxon>Ichthyobacteriaceae</taxon>
        <taxon>Ichthyobacterium</taxon>
    </lineage>
</organism>
<evidence type="ECO:0000313" key="3">
    <source>
        <dbReference type="Proteomes" id="UP000243197"/>
    </source>
</evidence>
<dbReference type="Gene3D" id="3.30.40.250">
    <property type="match status" value="1"/>
</dbReference>